<feature type="region of interest" description="Disordered" evidence="6">
    <location>
        <begin position="1"/>
        <end position="198"/>
    </location>
</feature>
<dbReference type="EMBL" id="JAYKXN010000008">
    <property type="protein sequence ID" value="KAK7265598.1"/>
    <property type="molecule type" value="Genomic_DNA"/>
</dbReference>
<gene>
    <name evidence="8" type="ORF">RJT34_33220</name>
</gene>
<dbReference type="InterPro" id="IPR000571">
    <property type="entry name" value="Znf_CCCH"/>
</dbReference>
<keyword evidence="2 5" id="KW-0863">Zinc-finger</keyword>
<evidence type="ECO:0000256" key="5">
    <source>
        <dbReference type="PROSITE-ProRule" id="PRU00723"/>
    </source>
</evidence>
<feature type="zinc finger region" description="C3H1-type" evidence="5">
    <location>
        <begin position="450"/>
        <end position="478"/>
    </location>
</feature>
<feature type="domain" description="C3H1-type" evidence="7">
    <location>
        <begin position="314"/>
        <end position="342"/>
    </location>
</feature>
<feature type="compositionally biased region" description="Basic and acidic residues" evidence="6">
    <location>
        <begin position="54"/>
        <end position="75"/>
    </location>
</feature>
<feature type="domain" description="C3H1-type" evidence="7">
    <location>
        <begin position="268"/>
        <end position="296"/>
    </location>
</feature>
<dbReference type="Proteomes" id="UP001359559">
    <property type="component" value="Unassembled WGS sequence"/>
</dbReference>
<feature type="compositionally biased region" description="Low complexity" evidence="6">
    <location>
        <begin position="1"/>
        <end position="14"/>
    </location>
</feature>
<feature type="zinc finger region" description="C3H1-type" evidence="5">
    <location>
        <begin position="314"/>
        <end position="342"/>
    </location>
</feature>
<organism evidence="8 9">
    <name type="scientific">Clitoria ternatea</name>
    <name type="common">Butterfly pea</name>
    <dbReference type="NCBI Taxonomy" id="43366"/>
    <lineage>
        <taxon>Eukaryota</taxon>
        <taxon>Viridiplantae</taxon>
        <taxon>Streptophyta</taxon>
        <taxon>Embryophyta</taxon>
        <taxon>Tracheophyta</taxon>
        <taxon>Spermatophyta</taxon>
        <taxon>Magnoliopsida</taxon>
        <taxon>eudicotyledons</taxon>
        <taxon>Gunneridae</taxon>
        <taxon>Pentapetalae</taxon>
        <taxon>rosids</taxon>
        <taxon>fabids</taxon>
        <taxon>Fabales</taxon>
        <taxon>Fabaceae</taxon>
        <taxon>Papilionoideae</taxon>
        <taxon>50 kb inversion clade</taxon>
        <taxon>NPAAA clade</taxon>
        <taxon>indigoferoid/millettioid clade</taxon>
        <taxon>Phaseoleae</taxon>
        <taxon>Clitoria</taxon>
    </lineage>
</organism>
<evidence type="ECO:0000256" key="3">
    <source>
        <dbReference type="ARBA" id="ARBA00022833"/>
    </source>
</evidence>
<protein>
    <recommendedName>
        <fullName evidence="7">C3H1-type domain-containing protein</fullName>
    </recommendedName>
</protein>
<evidence type="ECO:0000256" key="2">
    <source>
        <dbReference type="ARBA" id="ARBA00022771"/>
    </source>
</evidence>
<dbReference type="SMART" id="SM00356">
    <property type="entry name" value="ZnF_C3H1"/>
    <property type="match status" value="5"/>
</dbReference>
<feature type="compositionally biased region" description="Pro residues" evidence="6">
    <location>
        <begin position="28"/>
        <end position="37"/>
    </location>
</feature>
<dbReference type="PANTHER" id="PTHR12506">
    <property type="entry name" value="PROTEIN PHOSPHATASE RELATED"/>
    <property type="match status" value="1"/>
</dbReference>
<evidence type="ECO:0000313" key="8">
    <source>
        <dbReference type="EMBL" id="KAK7265598.1"/>
    </source>
</evidence>
<keyword evidence="4" id="KW-0238">DNA-binding</keyword>
<feature type="domain" description="C3H1-type" evidence="7">
    <location>
        <begin position="222"/>
        <end position="250"/>
    </location>
</feature>
<feature type="zinc finger region" description="C3H1-type" evidence="5">
    <location>
        <begin position="496"/>
        <end position="524"/>
    </location>
</feature>
<dbReference type="InterPro" id="IPR036855">
    <property type="entry name" value="Znf_CCCH_sf"/>
</dbReference>
<feature type="compositionally biased region" description="Basic and acidic residues" evidence="6">
    <location>
        <begin position="107"/>
        <end position="140"/>
    </location>
</feature>
<feature type="domain" description="C3H1-type" evidence="7">
    <location>
        <begin position="496"/>
        <end position="524"/>
    </location>
</feature>
<dbReference type="GO" id="GO:0003729">
    <property type="term" value="F:mRNA binding"/>
    <property type="evidence" value="ECO:0007669"/>
    <property type="project" value="TreeGrafter"/>
</dbReference>
<feature type="zinc finger region" description="C3H1-type" evidence="5">
    <location>
        <begin position="268"/>
        <end position="296"/>
    </location>
</feature>
<evidence type="ECO:0000256" key="1">
    <source>
        <dbReference type="ARBA" id="ARBA00022723"/>
    </source>
</evidence>
<sequence>MEPSESDSSAVSNSNGHEGPQLGLHASPSPPSAPNPQPSDLNHTVEEDALGGELESKLDLKGEEERGVETGDKVSDFNPGGGICDEGNVKGEVHHGENVNGEGSDEVNVKGEGHDEENMKGEGYDGENMKGEGHDEENVRGEGYYEENVRGEGYDEENVRGEGYDGENVRGEEGDVDSRGWETNSWNEDVGVDGNGYGDGDGDVVGNKEEGNGARTHSYPLRPEAEDCSFYMKTGNCKFGFNCKFNHPIRRKNQAIKEKTGDKEEPAEKSQTECKYYQRSGGCKFGKSCKYNHPRGKTSTPAVLELNFLGLPLRPGERECPYYMRTGSCKFGANCKFNHPDPTAVGGCDPPSGYGNGGSISLKGVSPLPSVSSWSSPGKINETSYVPMMIPPTQGVSPRSPDWNGYQAPVYLSERSMHPPSTFVMNNPAIETNAYMHHQKQVPVEEFPERPGEPECSYFLKTGDCKYKSNCKFHHPKNRIARLPPCNLSDKGLPLRPDQSVCSHYSRYGICKFGPACKFDHPIGSQPLMMPGLGQPFSNSASVEVAGIGGSAGASDSTVQQSV</sequence>
<reference evidence="8 9" key="1">
    <citation type="submission" date="2024-01" db="EMBL/GenBank/DDBJ databases">
        <title>The genomes of 5 underutilized Papilionoideae crops provide insights into root nodulation and disease resistance.</title>
        <authorList>
            <person name="Yuan L."/>
        </authorList>
    </citation>
    <scope>NUCLEOTIDE SEQUENCE [LARGE SCALE GENOMIC DNA]</scope>
    <source>
        <strain evidence="8">LY-2023</strain>
        <tissue evidence="8">Leaf</tissue>
    </source>
</reference>
<dbReference type="PANTHER" id="PTHR12506:SF20">
    <property type="entry name" value="ZINC FINGER CCCH DOMAIN-CONTAINING PROTEIN 67"/>
    <property type="match status" value="1"/>
</dbReference>
<feature type="compositionally biased region" description="Basic and acidic residues" evidence="6">
    <location>
        <begin position="87"/>
        <end position="97"/>
    </location>
</feature>
<dbReference type="InterPro" id="IPR050974">
    <property type="entry name" value="Plant_ZF_CCCH"/>
</dbReference>
<comment type="caution">
    <text evidence="8">The sequence shown here is derived from an EMBL/GenBank/DDBJ whole genome shotgun (WGS) entry which is preliminary data.</text>
</comment>
<evidence type="ECO:0000313" key="9">
    <source>
        <dbReference type="Proteomes" id="UP001359559"/>
    </source>
</evidence>
<dbReference type="GO" id="GO:0008270">
    <property type="term" value="F:zinc ion binding"/>
    <property type="evidence" value="ECO:0007669"/>
    <property type="project" value="UniProtKB-KW"/>
</dbReference>
<feature type="zinc finger region" description="C3H1-type" evidence="5">
    <location>
        <begin position="222"/>
        <end position="250"/>
    </location>
</feature>
<dbReference type="AlphaFoldDB" id="A0AAN9I312"/>
<proteinExistence type="predicted"/>
<name>A0AAN9I312_CLITE</name>
<keyword evidence="3 5" id="KW-0862">Zinc</keyword>
<accession>A0AAN9I312</accession>
<dbReference type="Gene3D" id="4.10.1000.10">
    <property type="entry name" value="Zinc finger, CCCH-type"/>
    <property type="match status" value="2"/>
</dbReference>
<evidence type="ECO:0000259" key="7">
    <source>
        <dbReference type="PROSITE" id="PS50103"/>
    </source>
</evidence>
<dbReference type="GO" id="GO:0003677">
    <property type="term" value="F:DNA binding"/>
    <property type="evidence" value="ECO:0007669"/>
    <property type="project" value="UniProtKB-KW"/>
</dbReference>
<dbReference type="Pfam" id="PF00642">
    <property type="entry name" value="zf-CCCH"/>
    <property type="match status" value="5"/>
</dbReference>
<dbReference type="PROSITE" id="PS50103">
    <property type="entry name" value="ZF_C3H1"/>
    <property type="match status" value="5"/>
</dbReference>
<keyword evidence="1 5" id="KW-0479">Metal-binding</keyword>
<dbReference type="SUPFAM" id="SSF90229">
    <property type="entry name" value="CCCH zinc finger"/>
    <property type="match status" value="5"/>
</dbReference>
<keyword evidence="9" id="KW-1185">Reference proteome</keyword>
<dbReference type="Gene3D" id="2.30.30.1190">
    <property type="match status" value="1"/>
</dbReference>
<feature type="compositionally biased region" description="Basic and acidic residues" evidence="6">
    <location>
        <begin position="147"/>
        <end position="180"/>
    </location>
</feature>
<evidence type="ECO:0000256" key="6">
    <source>
        <dbReference type="SAM" id="MobiDB-lite"/>
    </source>
</evidence>
<evidence type="ECO:0000256" key="4">
    <source>
        <dbReference type="ARBA" id="ARBA00023125"/>
    </source>
</evidence>
<feature type="domain" description="C3H1-type" evidence="7">
    <location>
        <begin position="450"/>
        <end position="478"/>
    </location>
</feature>